<organism evidence="13 14">
    <name type="scientific">Kwoniella newhampshirensis</name>
    <dbReference type="NCBI Taxonomy" id="1651941"/>
    <lineage>
        <taxon>Eukaryota</taxon>
        <taxon>Fungi</taxon>
        <taxon>Dikarya</taxon>
        <taxon>Basidiomycota</taxon>
        <taxon>Agaricomycotina</taxon>
        <taxon>Tremellomycetes</taxon>
        <taxon>Tremellales</taxon>
        <taxon>Cryptococcaceae</taxon>
        <taxon>Kwoniella</taxon>
    </lineage>
</organism>
<evidence type="ECO:0000313" key="14">
    <source>
        <dbReference type="Proteomes" id="UP001388673"/>
    </source>
</evidence>
<keyword evidence="11" id="KW-0812">Transmembrane</keyword>
<dbReference type="Gene3D" id="1.50.10.10">
    <property type="match status" value="1"/>
</dbReference>
<feature type="domain" description="GH15-like" evidence="12">
    <location>
        <begin position="147"/>
        <end position="601"/>
    </location>
</feature>
<dbReference type="SUPFAM" id="SSF48208">
    <property type="entry name" value="Six-hairpin glycosidases"/>
    <property type="match status" value="1"/>
</dbReference>
<keyword evidence="7" id="KW-0624">Polysaccharide degradation</keyword>
<keyword evidence="4" id="KW-0378">Hydrolase</keyword>
<dbReference type="PRINTS" id="PR00736">
    <property type="entry name" value="GLHYDRLASE15"/>
</dbReference>
<proteinExistence type="inferred from homology"/>
<keyword evidence="14" id="KW-1185">Reference proteome</keyword>
<comment type="catalytic activity">
    <reaction evidence="1">
        <text>Hydrolysis of terminal (1-&gt;4)-linked alpha-D-glucose residues successively from non-reducing ends of the chains with release of beta-D-glucose.</text>
        <dbReference type="EC" id="3.2.1.3"/>
    </reaction>
</comment>
<reference evidence="13 14" key="1">
    <citation type="journal article" date="2024" name="bioRxiv">
        <title>Comparative genomics of Cryptococcus and Kwoniella reveals pathogenesis evolution and contrasting karyotype dynamics via intercentromeric recombination or chromosome fusion.</title>
        <authorList>
            <person name="Coelho M.A."/>
            <person name="David-Palma M."/>
            <person name="Shea T."/>
            <person name="Bowers K."/>
            <person name="McGinley-Smith S."/>
            <person name="Mohammad A.W."/>
            <person name="Gnirke A."/>
            <person name="Yurkov A.M."/>
            <person name="Nowrousian M."/>
            <person name="Sun S."/>
            <person name="Cuomo C.A."/>
            <person name="Heitman J."/>
        </authorList>
    </citation>
    <scope>NUCLEOTIDE SEQUENCE [LARGE SCALE GENOMIC DNA]</scope>
    <source>
        <strain evidence="13 14">CBS 13917</strain>
    </source>
</reference>
<dbReference type="RefSeq" id="XP_066801472.1">
    <property type="nucleotide sequence ID" value="XM_066948013.1"/>
</dbReference>
<dbReference type="KEGG" id="kne:92182177"/>
<protein>
    <recommendedName>
        <fullName evidence="3">glucan 1,4-alpha-glucosidase</fullName>
        <ecNumber evidence="3">3.2.1.3</ecNumber>
    </recommendedName>
    <alternativeName>
        <fullName evidence="9">1,4-alpha-D-glucan glucohydrolase</fullName>
    </alternativeName>
    <alternativeName>
        <fullName evidence="8">Glucan 1,4-alpha-glucosidase</fullName>
    </alternativeName>
</protein>
<sequence>MSSMSSIRHGPTDSAQIPLLHHHVDHTNRSTGLGRGGRATRGEEDENENLNKLSGSYTYNGFPRRIRSQYSRGKPLSITASPLVDRDRSILSWPMKMIGLALIVLSITWLYTVLSRPPVELKDGLGTWIAAEMELAESRILLNIGPVAGAEDGLVIASPSRGERHDLLDYFYTWTRDSALTISSLLPFFLPSSYLSPPSSSPTAGDGEVKDNATKVLYESLIQGYVASQASLQLVKTPSGSLMDGGLNEQKYEVDGTAFEGNWGRPQRDGPALRALAMIPYANYLLDRALPLDMQYVREHLHRSDQMKVPGMVIKNDLEEVAHDWWKGGFDLWEEVDGHHLFTLLVSLRALQAGTRLASRFDGTGAADYYKRQADLIEKSLPDFWIDKHGYWLSTLNHDAYKPIVEDSSSLSGASHLKLPQREWLDCSIPLSVIYAGNRSYTQRRPEKTNASVPDFALTDPDVLASLRMYIKSFDDMYGINKGRAWTDGWALRKYNEDIYDGVGTSEANPWYLCTYSTAHALYLAQATLPVKESSLWLQRDHRFEEALRRLGEVADNFMAIARRYAEKHDGRMSEQIGRVDGQPRGARDLTWSYASLLEAGRARMEAQKWSSKRTVPSRARKRCMADEVAQITPGGERESHNPVTRAVSRVRHNLTTGKLVNWLGSV</sequence>
<dbReference type="InterPro" id="IPR000165">
    <property type="entry name" value="Glucoamylase"/>
</dbReference>
<evidence type="ECO:0000256" key="8">
    <source>
        <dbReference type="ARBA" id="ARBA00033442"/>
    </source>
</evidence>
<accession>A0AAW0YIU6</accession>
<evidence type="ECO:0000256" key="11">
    <source>
        <dbReference type="SAM" id="Phobius"/>
    </source>
</evidence>
<dbReference type="EMBL" id="JBCAWK010000009">
    <property type="protein sequence ID" value="KAK8849584.1"/>
    <property type="molecule type" value="Genomic_DNA"/>
</dbReference>
<feature type="region of interest" description="Disordered" evidence="10">
    <location>
        <begin position="22"/>
        <end position="52"/>
    </location>
</feature>
<gene>
    <name evidence="13" type="ORF">IAR55_004919</name>
</gene>
<keyword evidence="5" id="KW-0119">Carbohydrate metabolism</keyword>
<name>A0AAW0YIU6_9TREE</name>
<evidence type="ECO:0000256" key="10">
    <source>
        <dbReference type="SAM" id="MobiDB-lite"/>
    </source>
</evidence>
<keyword evidence="11" id="KW-0472">Membrane</keyword>
<dbReference type="PANTHER" id="PTHR31616">
    <property type="entry name" value="TREHALASE"/>
    <property type="match status" value="1"/>
</dbReference>
<evidence type="ECO:0000256" key="7">
    <source>
        <dbReference type="ARBA" id="ARBA00023326"/>
    </source>
</evidence>
<evidence type="ECO:0000256" key="6">
    <source>
        <dbReference type="ARBA" id="ARBA00023295"/>
    </source>
</evidence>
<evidence type="ECO:0000256" key="3">
    <source>
        <dbReference type="ARBA" id="ARBA00012593"/>
    </source>
</evidence>
<dbReference type="Proteomes" id="UP001388673">
    <property type="component" value="Unassembled WGS sequence"/>
</dbReference>
<evidence type="ECO:0000256" key="9">
    <source>
        <dbReference type="ARBA" id="ARBA00033473"/>
    </source>
</evidence>
<evidence type="ECO:0000256" key="2">
    <source>
        <dbReference type="ARBA" id="ARBA00006188"/>
    </source>
</evidence>
<keyword evidence="11" id="KW-1133">Transmembrane helix</keyword>
<comment type="similarity">
    <text evidence="2">Belongs to the glycosyl hydrolase 15 family.</text>
</comment>
<dbReference type="GO" id="GO:0000324">
    <property type="term" value="C:fungal-type vacuole"/>
    <property type="evidence" value="ECO:0007669"/>
    <property type="project" value="TreeGrafter"/>
</dbReference>
<evidence type="ECO:0000256" key="5">
    <source>
        <dbReference type="ARBA" id="ARBA00023277"/>
    </source>
</evidence>
<comment type="caution">
    <text evidence="13">The sequence shown here is derived from an EMBL/GenBank/DDBJ whole genome shotgun (WGS) entry which is preliminary data.</text>
</comment>
<evidence type="ECO:0000259" key="12">
    <source>
        <dbReference type="Pfam" id="PF00723"/>
    </source>
</evidence>
<dbReference type="GO" id="GO:0004339">
    <property type="term" value="F:glucan 1,4-alpha-glucosidase activity"/>
    <property type="evidence" value="ECO:0007669"/>
    <property type="project" value="UniProtKB-EC"/>
</dbReference>
<dbReference type="GeneID" id="92182177"/>
<dbReference type="InterPro" id="IPR011613">
    <property type="entry name" value="GH15-like"/>
</dbReference>
<evidence type="ECO:0000256" key="1">
    <source>
        <dbReference type="ARBA" id="ARBA00001863"/>
    </source>
</evidence>
<dbReference type="Pfam" id="PF00723">
    <property type="entry name" value="Glyco_hydro_15"/>
    <property type="match status" value="1"/>
</dbReference>
<evidence type="ECO:0000313" key="13">
    <source>
        <dbReference type="EMBL" id="KAK8849584.1"/>
    </source>
</evidence>
<feature type="transmembrane region" description="Helical" evidence="11">
    <location>
        <begin position="97"/>
        <end position="114"/>
    </location>
</feature>
<dbReference type="PANTHER" id="PTHR31616:SF9">
    <property type="entry name" value="GLUCOAMYLASE, INTRACELLULAR SPORULATION-SPECIFIC"/>
    <property type="match status" value="1"/>
</dbReference>
<dbReference type="InterPro" id="IPR008928">
    <property type="entry name" value="6-hairpin_glycosidase_sf"/>
</dbReference>
<dbReference type="GO" id="GO:0000272">
    <property type="term" value="P:polysaccharide catabolic process"/>
    <property type="evidence" value="ECO:0007669"/>
    <property type="project" value="UniProtKB-KW"/>
</dbReference>
<keyword evidence="6" id="KW-0326">Glycosidase</keyword>
<dbReference type="AlphaFoldDB" id="A0AAW0YIU6"/>
<dbReference type="InterPro" id="IPR012341">
    <property type="entry name" value="6hp_glycosidase-like_sf"/>
</dbReference>
<dbReference type="EC" id="3.2.1.3" evidence="3"/>
<evidence type="ECO:0000256" key="4">
    <source>
        <dbReference type="ARBA" id="ARBA00022801"/>
    </source>
</evidence>